<sequence length="215" mass="23384">MALRHLHSLFKAGGAVKVAVPGTLTTPKVANLTNWVSQFRSKSVNLILSASLALAVSFTSGAGISEAKVGVNKPELLPKEYASVIDVAGFLSAGQEKRLAQEIADLERETGFKLRILVQNYPDTPGLAIKDFWQVDERTIIFVADPTFGNILNFNVGAQVDLDIPRSFWSRLAGKYGNIFYWKEKGEDAAVEAAVKAIAYCLREPVGPTNCSEIK</sequence>
<dbReference type="Pfam" id="PF04536">
    <property type="entry name" value="TPM_phosphatase"/>
    <property type="match status" value="1"/>
</dbReference>
<dbReference type="InterPro" id="IPR007621">
    <property type="entry name" value="TPM_dom"/>
</dbReference>
<reference evidence="2" key="1">
    <citation type="journal article" date="2013" name="J. Plant Res.">
        <title>Effect of fungi and light on seed germination of three Opuntia species from semiarid lands of central Mexico.</title>
        <authorList>
            <person name="Delgado-Sanchez P."/>
            <person name="Jimenez-Bremont J.F."/>
            <person name="Guerrero-Gonzalez Mde L."/>
            <person name="Flores J."/>
        </authorList>
    </citation>
    <scope>NUCLEOTIDE SEQUENCE</scope>
    <source>
        <tissue evidence="2">Cladode</tissue>
    </source>
</reference>
<feature type="domain" description="TPM" evidence="1">
    <location>
        <begin position="84"/>
        <end position="199"/>
    </location>
</feature>
<dbReference type="AlphaFoldDB" id="A0A7C8YGX0"/>
<evidence type="ECO:0000259" key="1">
    <source>
        <dbReference type="Pfam" id="PF04536"/>
    </source>
</evidence>
<reference evidence="2" key="2">
    <citation type="submission" date="2020-07" db="EMBL/GenBank/DDBJ databases">
        <authorList>
            <person name="Vera ALvarez R."/>
            <person name="Arias-Moreno D.M."/>
            <person name="Jimenez-Jacinto V."/>
            <person name="Jimenez-Bremont J.F."/>
            <person name="Swaminathan K."/>
            <person name="Moose S.P."/>
            <person name="Guerrero-Gonzalez M.L."/>
            <person name="Marino-Ramirez L."/>
            <person name="Landsman D."/>
            <person name="Rodriguez-Kessler M."/>
            <person name="Delgado-Sanchez P."/>
        </authorList>
    </citation>
    <scope>NUCLEOTIDE SEQUENCE</scope>
    <source>
        <tissue evidence="2">Cladode</tissue>
    </source>
</reference>
<accession>A0A7C8YGX0</accession>
<name>A0A7C8YGX0_OPUST</name>
<dbReference type="Gene3D" id="3.10.310.50">
    <property type="match status" value="1"/>
</dbReference>
<dbReference type="EMBL" id="GISG01019258">
    <property type="protein sequence ID" value="MBA4618194.1"/>
    <property type="molecule type" value="Transcribed_RNA"/>
</dbReference>
<protein>
    <recommendedName>
        <fullName evidence="1">TPM domain-containing protein</fullName>
    </recommendedName>
</protein>
<dbReference type="PANTHER" id="PTHR35514:SF1">
    <property type="entry name" value="THYLAKOID LUMENAL 15.0 KDA PROTEIN 2, CHLOROPLASTIC"/>
    <property type="match status" value="1"/>
</dbReference>
<evidence type="ECO:0000313" key="2">
    <source>
        <dbReference type="EMBL" id="MBA4618194.1"/>
    </source>
</evidence>
<organism evidence="2">
    <name type="scientific">Opuntia streptacantha</name>
    <name type="common">Prickly pear cactus</name>
    <name type="synonym">Opuntia cardona</name>
    <dbReference type="NCBI Taxonomy" id="393608"/>
    <lineage>
        <taxon>Eukaryota</taxon>
        <taxon>Viridiplantae</taxon>
        <taxon>Streptophyta</taxon>
        <taxon>Embryophyta</taxon>
        <taxon>Tracheophyta</taxon>
        <taxon>Spermatophyta</taxon>
        <taxon>Magnoliopsida</taxon>
        <taxon>eudicotyledons</taxon>
        <taxon>Gunneridae</taxon>
        <taxon>Pentapetalae</taxon>
        <taxon>Caryophyllales</taxon>
        <taxon>Cactineae</taxon>
        <taxon>Cactaceae</taxon>
        <taxon>Opuntioideae</taxon>
        <taxon>Opuntia</taxon>
    </lineage>
</organism>
<proteinExistence type="predicted"/>
<dbReference type="PANTHER" id="PTHR35514">
    <property type="entry name" value="THYLAKOID LUMENAL 15.0 KDA PROTEIN 2, CHLOROPLASTIC"/>
    <property type="match status" value="1"/>
</dbReference>